<keyword evidence="2 4" id="KW-0175">Coiled coil</keyword>
<dbReference type="PANTHER" id="PTHR47082:SF1">
    <property type="entry name" value="KERATIN-LIKE PROTEIN KRT222"/>
    <property type="match status" value="1"/>
</dbReference>
<dbReference type="Pfam" id="PF00038">
    <property type="entry name" value="Filament"/>
    <property type="match status" value="1"/>
</dbReference>
<protein>
    <submittedName>
        <fullName evidence="7">Keratin-like protein KRT222</fullName>
    </submittedName>
</protein>
<dbReference type="CTD" id="125113"/>
<name>A0A6J1VML9_9SAUR</name>
<proteinExistence type="inferred from homology"/>
<evidence type="ECO:0000256" key="4">
    <source>
        <dbReference type="SAM" id="Coils"/>
    </source>
</evidence>
<dbReference type="Gene3D" id="1.20.5.500">
    <property type="entry name" value="Single helix bin"/>
    <property type="match status" value="1"/>
</dbReference>
<evidence type="ECO:0000259" key="5">
    <source>
        <dbReference type="PROSITE" id="PS51842"/>
    </source>
</evidence>
<dbReference type="InterPro" id="IPR052857">
    <property type="entry name" value="IF_Keratin-like"/>
</dbReference>
<sequence length="212" mass="25017">MELSQLLNEIRANYETLFSRSQIETILSAGTQLEKVITARMNKDEEILKAARAELNEARRQWHHMQIEIDSLHAMERGLENSLQATELRYQTQLKHLETEIEDLEKELQEVRQDIEKQLQQHEILLNSKMRLEQEIATYRSLLEKEEKRFHYLKHEETKDIRKPTTSQIAFILPSSSKLKKHEIEKMEILTKQAVLNGGFVKDSTETHNTIQ</sequence>
<dbReference type="PROSITE" id="PS51842">
    <property type="entry name" value="IF_ROD_2"/>
    <property type="match status" value="1"/>
</dbReference>
<dbReference type="PROSITE" id="PS00226">
    <property type="entry name" value="IF_ROD_1"/>
    <property type="match status" value="1"/>
</dbReference>
<evidence type="ECO:0000256" key="2">
    <source>
        <dbReference type="ARBA" id="ARBA00023054"/>
    </source>
</evidence>
<dbReference type="InterPro" id="IPR039008">
    <property type="entry name" value="IF_rod_dom"/>
</dbReference>
<organism evidence="6 7">
    <name type="scientific">Notechis scutatus</name>
    <name type="common">mainland tiger snake</name>
    <dbReference type="NCBI Taxonomy" id="8663"/>
    <lineage>
        <taxon>Eukaryota</taxon>
        <taxon>Metazoa</taxon>
        <taxon>Chordata</taxon>
        <taxon>Craniata</taxon>
        <taxon>Vertebrata</taxon>
        <taxon>Euteleostomi</taxon>
        <taxon>Lepidosauria</taxon>
        <taxon>Squamata</taxon>
        <taxon>Bifurcata</taxon>
        <taxon>Unidentata</taxon>
        <taxon>Episquamata</taxon>
        <taxon>Toxicofera</taxon>
        <taxon>Serpentes</taxon>
        <taxon>Colubroidea</taxon>
        <taxon>Elapidae</taxon>
        <taxon>Hydrophiinae</taxon>
        <taxon>Notechis</taxon>
    </lineage>
</organism>
<dbReference type="AlphaFoldDB" id="A0A6J1VML9"/>
<dbReference type="Gene3D" id="1.20.5.170">
    <property type="match status" value="1"/>
</dbReference>
<dbReference type="PANTHER" id="PTHR47082">
    <property type="entry name" value="KERATIN-LIKE PROTEIN KRT222"/>
    <property type="match status" value="1"/>
</dbReference>
<dbReference type="Proteomes" id="UP000504612">
    <property type="component" value="Unplaced"/>
</dbReference>
<feature type="coiled-coil region" evidence="4">
    <location>
        <begin position="41"/>
        <end position="149"/>
    </location>
</feature>
<dbReference type="RefSeq" id="XP_026541838.1">
    <property type="nucleotide sequence ID" value="XM_026686053.1"/>
</dbReference>
<keyword evidence="1 3" id="KW-0403">Intermediate filament</keyword>
<reference evidence="7" key="1">
    <citation type="submission" date="2025-08" db="UniProtKB">
        <authorList>
            <consortium name="RefSeq"/>
        </authorList>
    </citation>
    <scope>IDENTIFICATION</scope>
</reference>
<evidence type="ECO:0000256" key="3">
    <source>
        <dbReference type="RuleBase" id="RU000685"/>
    </source>
</evidence>
<dbReference type="FunFam" id="1.20.5.170:FF:000002">
    <property type="entry name" value="Type I keratin KA11"/>
    <property type="match status" value="1"/>
</dbReference>
<comment type="similarity">
    <text evidence="3">Belongs to the intermediate filament family.</text>
</comment>
<dbReference type="SUPFAM" id="SSF64593">
    <property type="entry name" value="Intermediate filament protein, coiled coil region"/>
    <property type="match status" value="1"/>
</dbReference>
<dbReference type="KEGG" id="nss:113424384"/>
<dbReference type="InterPro" id="IPR018039">
    <property type="entry name" value="IF_conserved"/>
</dbReference>
<evidence type="ECO:0000313" key="7">
    <source>
        <dbReference type="RefSeq" id="XP_026541838.1"/>
    </source>
</evidence>
<dbReference type="InterPro" id="IPR002957">
    <property type="entry name" value="Keratin_I"/>
</dbReference>
<evidence type="ECO:0000313" key="6">
    <source>
        <dbReference type="Proteomes" id="UP000504612"/>
    </source>
</evidence>
<accession>A0A6J1VML9</accession>
<dbReference type="GO" id="GO:0005882">
    <property type="term" value="C:intermediate filament"/>
    <property type="evidence" value="ECO:0007669"/>
    <property type="project" value="UniProtKB-KW"/>
</dbReference>
<dbReference type="PRINTS" id="PR01248">
    <property type="entry name" value="TYPE1KERATIN"/>
</dbReference>
<keyword evidence="6" id="KW-1185">Reference proteome</keyword>
<dbReference type="GeneID" id="113424384"/>
<feature type="domain" description="IF rod" evidence="5">
    <location>
        <begin position="1"/>
        <end position="150"/>
    </location>
</feature>
<dbReference type="GO" id="GO:0005198">
    <property type="term" value="F:structural molecule activity"/>
    <property type="evidence" value="ECO:0007669"/>
    <property type="project" value="InterPro"/>
</dbReference>
<evidence type="ECO:0000256" key="1">
    <source>
        <dbReference type="ARBA" id="ARBA00022754"/>
    </source>
</evidence>
<gene>
    <name evidence="7" type="primary">KRT222</name>
</gene>